<evidence type="ECO:0000256" key="3">
    <source>
        <dbReference type="ARBA" id="ARBA00010617"/>
    </source>
</evidence>
<keyword evidence="11 25" id="KW-0503">Monooxygenase</keyword>
<keyword evidence="5" id="KW-0963">Cytoplasm</keyword>
<dbReference type="GO" id="GO:0005737">
    <property type="term" value="C:cytoplasm"/>
    <property type="evidence" value="ECO:0007669"/>
    <property type="project" value="UniProtKB-SubCell"/>
</dbReference>
<evidence type="ECO:0000256" key="16">
    <source>
        <dbReference type="ARBA" id="ARBA00052999"/>
    </source>
</evidence>
<keyword evidence="6 25" id="KW-0349">Heme</keyword>
<evidence type="ECO:0000256" key="12">
    <source>
        <dbReference type="ARBA" id="ARBA00023194"/>
    </source>
</evidence>
<reference evidence="26 27" key="1">
    <citation type="submission" date="2017-09" db="EMBL/GenBank/DDBJ databases">
        <authorList>
            <person name="Lee N."/>
            <person name="Cho B.-K."/>
        </authorList>
    </citation>
    <scope>NUCLEOTIDE SEQUENCE [LARGE SCALE GENOMIC DNA]</scope>
    <source>
        <strain evidence="26 27">ATCC 13740</strain>
    </source>
</reference>
<gene>
    <name evidence="26" type="ORF">CP976_32970</name>
</gene>
<evidence type="ECO:0000256" key="9">
    <source>
        <dbReference type="ARBA" id="ARBA00023002"/>
    </source>
</evidence>
<dbReference type="InterPro" id="IPR001128">
    <property type="entry name" value="Cyt_P450"/>
</dbReference>
<dbReference type="GO" id="GO:0005506">
    <property type="term" value="F:iron ion binding"/>
    <property type="evidence" value="ECO:0007669"/>
    <property type="project" value="InterPro"/>
</dbReference>
<evidence type="ECO:0000256" key="7">
    <source>
        <dbReference type="ARBA" id="ARBA00022723"/>
    </source>
</evidence>
<comment type="catalytic activity">
    <reaction evidence="13">
        <text>13-deoxycarminomycin + NADPH + O2 + H(+) = 13-dihydrocarminomycin + NADP(+) + H2O</text>
        <dbReference type="Rhea" id="RHEA:56360"/>
        <dbReference type="ChEBI" id="CHEBI:15377"/>
        <dbReference type="ChEBI" id="CHEBI:15378"/>
        <dbReference type="ChEBI" id="CHEBI:15379"/>
        <dbReference type="ChEBI" id="CHEBI:57783"/>
        <dbReference type="ChEBI" id="CHEBI:58349"/>
        <dbReference type="ChEBI" id="CHEBI:140329"/>
        <dbReference type="ChEBI" id="CHEBI:140330"/>
    </reaction>
</comment>
<evidence type="ECO:0000313" key="27">
    <source>
        <dbReference type="Proteomes" id="UP000326598"/>
    </source>
</evidence>
<evidence type="ECO:0000256" key="18">
    <source>
        <dbReference type="ARBA" id="ARBA00060695"/>
    </source>
</evidence>
<comment type="pathway">
    <text evidence="17">Antibiotic biosynthesis; daunorubicin biosynthesis.</text>
</comment>
<comment type="subunit">
    <text evidence="4">Monomer.</text>
</comment>
<dbReference type="PROSITE" id="PS00086">
    <property type="entry name" value="CYTOCHROME_P450"/>
    <property type="match status" value="1"/>
</dbReference>
<keyword evidence="9 25" id="KW-0560">Oxidoreductase</keyword>
<dbReference type="PRINTS" id="PR00385">
    <property type="entry name" value="P450"/>
</dbReference>
<evidence type="ECO:0000256" key="4">
    <source>
        <dbReference type="ARBA" id="ARBA00011245"/>
    </source>
</evidence>
<comment type="pathway">
    <text evidence="18">Antibiotic biosynthesis; carminomycin biosynthesis.</text>
</comment>
<dbReference type="AlphaFoldDB" id="A0A5J6II19"/>
<evidence type="ECO:0000256" key="17">
    <source>
        <dbReference type="ARBA" id="ARBA00060684"/>
    </source>
</evidence>
<evidence type="ECO:0000256" key="1">
    <source>
        <dbReference type="ARBA" id="ARBA00001971"/>
    </source>
</evidence>
<dbReference type="PANTHER" id="PTHR46696">
    <property type="entry name" value="P450, PUTATIVE (EUROFUNG)-RELATED"/>
    <property type="match status" value="1"/>
</dbReference>
<evidence type="ECO:0000313" key="26">
    <source>
        <dbReference type="EMBL" id="QEV28457.1"/>
    </source>
</evidence>
<dbReference type="FunFam" id="1.10.630.10:FF:000226">
    <property type="entry name" value="Cytochrome P-450 monooxygenase DoxA"/>
    <property type="match status" value="1"/>
</dbReference>
<sequence length="422" mass="45866">MSGEAPRVAVDPFACPMMTMQRKPEVHDAFREAGPVVEVNAPAGGPAWVITDDALAREVLADPRFVKDPDLAPAAWRGVDDGLDIPVPELRPFTLIAVDGEAHRRLRRIHAPAFNPRRLAERTDRIAAIAGRLLTELADASGRSGKPAELIGGFAYHFPLLVICELLGVPVTDPAMAREAVSVLKALGLGGPQSGGGDGTDPAGDMPDTSALESLLLEAVHSARRNDTPTMTRVLYERAQAEFGSVSDDQLVYMITGLIFAGHDTTGSFLGFLLAEVLAGRLAADADEDAVSRFVEEALRYHPPVPYTLWRFAATEVTIGGVRLPRGAPVLVDIEGTNTDGRHHDAPHAFHPDRPSWRRLTFGDGPHYCIGEQLAQLESRTMIGVLRSRFPEARLAVPYDELRWSRKGAQTARLTELPVWLR</sequence>
<proteinExistence type="inferred from homology"/>
<comment type="subcellular location">
    <subcellularLocation>
        <location evidence="2">Cytoplasm</location>
    </subcellularLocation>
</comment>
<evidence type="ECO:0000256" key="6">
    <source>
        <dbReference type="ARBA" id="ARBA00022617"/>
    </source>
</evidence>
<dbReference type="Proteomes" id="UP000326598">
    <property type="component" value="Chromosome"/>
</dbReference>
<name>A0A5J6II19_STRC4</name>
<dbReference type="InterPro" id="IPR036396">
    <property type="entry name" value="Cyt_P450_sf"/>
</dbReference>
<keyword evidence="10 25" id="KW-0408">Iron</keyword>
<dbReference type="GO" id="GO:1901771">
    <property type="term" value="P:daunorubicin biosynthetic process"/>
    <property type="evidence" value="ECO:0007669"/>
    <property type="project" value="UniProtKB-ARBA"/>
</dbReference>
<evidence type="ECO:0000256" key="8">
    <source>
        <dbReference type="ARBA" id="ARBA00022857"/>
    </source>
</evidence>
<evidence type="ECO:0000256" key="24">
    <source>
        <dbReference type="ARBA" id="ARBA00082312"/>
    </source>
</evidence>
<evidence type="ECO:0000256" key="5">
    <source>
        <dbReference type="ARBA" id="ARBA00022490"/>
    </source>
</evidence>
<dbReference type="EC" id="1.14.13.181" evidence="19"/>
<dbReference type="SUPFAM" id="SSF48264">
    <property type="entry name" value="Cytochrome P450"/>
    <property type="match status" value="1"/>
</dbReference>
<evidence type="ECO:0000256" key="14">
    <source>
        <dbReference type="ARBA" id="ARBA00050844"/>
    </source>
</evidence>
<comment type="catalytic activity">
    <reaction evidence="16">
        <text>13-dihydrodaunorubicin + NADPH + O2 + H(+) = daunorubicin + NADP(+) + 2 H2O</text>
        <dbReference type="Rhea" id="RHEA:37847"/>
        <dbReference type="ChEBI" id="CHEBI:15377"/>
        <dbReference type="ChEBI" id="CHEBI:15378"/>
        <dbReference type="ChEBI" id="CHEBI:15379"/>
        <dbReference type="ChEBI" id="CHEBI:57783"/>
        <dbReference type="ChEBI" id="CHEBI:58349"/>
        <dbReference type="ChEBI" id="CHEBI:64677"/>
        <dbReference type="ChEBI" id="CHEBI:75296"/>
        <dbReference type="EC" id="1.14.13.181"/>
    </reaction>
</comment>
<dbReference type="GO" id="GO:0020037">
    <property type="term" value="F:heme binding"/>
    <property type="evidence" value="ECO:0007669"/>
    <property type="project" value="InterPro"/>
</dbReference>
<dbReference type="InterPro" id="IPR017972">
    <property type="entry name" value="Cyt_P450_CS"/>
</dbReference>
<protein>
    <recommendedName>
        <fullName evidence="20">Cytochrome P-450 monooxygenase DoxA</fullName>
        <ecNumber evidence="19">1.14.13.181</ecNumber>
    </recommendedName>
    <alternativeName>
        <fullName evidence="21">13-deoxycarminomycin C-13 hydroxylase</fullName>
    </alternativeName>
    <alternativeName>
        <fullName evidence="24">13-deoxydaunorubicin C-13 hydroxylase</fullName>
    </alternativeName>
    <alternativeName>
        <fullName evidence="22">13-dihydrocarminomycin C-13 hydroxylase</fullName>
    </alternativeName>
    <alternativeName>
        <fullName evidence="23">13-dihydrodaunorubicin C-13 hydroxylase</fullName>
    </alternativeName>
</protein>
<evidence type="ECO:0000256" key="13">
    <source>
        <dbReference type="ARBA" id="ARBA00050671"/>
    </source>
</evidence>
<comment type="cofactor">
    <cofactor evidence="1">
        <name>heme</name>
        <dbReference type="ChEBI" id="CHEBI:30413"/>
    </cofactor>
</comment>
<evidence type="ECO:0000256" key="25">
    <source>
        <dbReference type="RuleBase" id="RU000461"/>
    </source>
</evidence>
<dbReference type="EMBL" id="CP023694">
    <property type="protein sequence ID" value="QEV28457.1"/>
    <property type="molecule type" value="Genomic_DNA"/>
</dbReference>
<comment type="similarity">
    <text evidence="3 25">Belongs to the cytochrome P450 family.</text>
</comment>
<evidence type="ECO:0000256" key="15">
    <source>
        <dbReference type="ARBA" id="ARBA00051561"/>
    </source>
</evidence>
<evidence type="ECO:0000256" key="21">
    <source>
        <dbReference type="ARBA" id="ARBA00075672"/>
    </source>
</evidence>
<dbReference type="PRINTS" id="PR00359">
    <property type="entry name" value="BP450"/>
</dbReference>
<dbReference type="InterPro" id="IPR002397">
    <property type="entry name" value="Cyt_P450_B"/>
</dbReference>
<evidence type="ECO:0000256" key="20">
    <source>
        <dbReference type="ARBA" id="ARBA00071392"/>
    </source>
</evidence>
<evidence type="ECO:0000256" key="10">
    <source>
        <dbReference type="ARBA" id="ARBA00023004"/>
    </source>
</evidence>
<comment type="catalytic activity">
    <reaction evidence="14">
        <text>13-dihydrocarminomycin + NADPH + O2 + H(+) = carminomycin + NADP(+) + 2 H2O</text>
        <dbReference type="Rhea" id="RHEA:56364"/>
        <dbReference type="ChEBI" id="CHEBI:15377"/>
        <dbReference type="ChEBI" id="CHEBI:15378"/>
        <dbReference type="ChEBI" id="CHEBI:15379"/>
        <dbReference type="ChEBI" id="CHEBI:57783"/>
        <dbReference type="ChEBI" id="CHEBI:58349"/>
        <dbReference type="ChEBI" id="CHEBI:75730"/>
        <dbReference type="ChEBI" id="CHEBI:140330"/>
    </reaction>
</comment>
<dbReference type="Pfam" id="PF00067">
    <property type="entry name" value="p450"/>
    <property type="match status" value="1"/>
</dbReference>
<evidence type="ECO:0000256" key="11">
    <source>
        <dbReference type="ARBA" id="ARBA00023033"/>
    </source>
</evidence>
<accession>A0A5J6II19</accession>
<evidence type="ECO:0000256" key="2">
    <source>
        <dbReference type="ARBA" id="ARBA00004496"/>
    </source>
</evidence>
<evidence type="ECO:0000256" key="19">
    <source>
        <dbReference type="ARBA" id="ARBA00067088"/>
    </source>
</evidence>
<keyword evidence="12" id="KW-0045">Antibiotic biosynthesis</keyword>
<dbReference type="GO" id="GO:0016709">
    <property type="term" value="F:oxidoreductase activity, acting on paired donors, with incorporation or reduction of molecular oxygen, NAD(P)H as one donor, and incorporation of one atom of oxygen"/>
    <property type="evidence" value="ECO:0007669"/>
    <property type="project" value="UniProtKB-ARBA"/>
</dbReference>
<evidence type="ECO:0000256" key="23">
    <source>
        <dbReference type="ARBA" id="ARBA00078027"/>
    </source>
</evidence>
<dbReference type="KEGG" id="scoe:CP976_32970"/>
<keyword evidence="8" id="KW-0521">NADP</keyword>
<keyword evidence="7 25" id="KW-0479">Metal-binding</keyword>
<dbReference type="Gene3D" id="1.10.630.10">
    <property type="entry name" value="Cytochrome P450"/>
    <property type="match status" value="1"/>
</dbReference>
<dbReference type="PANTHER" id="PTHR46696:SF1">
    <property type="entry name" value="CYTOCHROME P450 YJIB-RELATED"/>
    <property type="match status" value="1"/>
</dbReference>
<evidence type="ECO:0000256" key="22">
    <source>
        <dbReference type="ARBA" id="ARBA00075888"/>
    </source>
</evidence>
<comment type="catalytic activity">
    <reaction evidence="15">
        <text>13-deoxydaunorubicin + NADPH + O2 + H(+) = 13-dihydrodaunorubicin + NADP(+) + H2O</text>
        <dbReference type="Rhea" id="RHEA:37851"/>
        <dbReference type="ChEBI" id="CHEBI:15377"/>
        <dbReference type="ChEBI" id="CHEBI:15378"/>
        <dbReference type="ChEBI" id="CHEBI:15379"/>
        <dbReference type="ChEBI" id="CHEBI:57783"/>
        <dbReference type="ChEBI" id="CHEBI:58349"/>
        <dbReference type="ChEBI" id="CHEBI:75296"/>
        <dbReference type="ChEBI" id="CHEBI:75297"/>
        <dbReference type="EC" id="1.14.13.181"/>
    </reaction>
</comment>
<organism evidence="26 27">
    <name type="scientific">Streptomyces coeruleorubidus</name>
    <dbReference type="NCBI Taxonomy" id="116188"/>
    <lineage>
        <taxon>Bacteria</taxon>
        <taxon>Bacillati</taxon>
        <taxon>Actinomycetota</taxon>
        <taxon>Actinomycetes</taxon>
        <taxon>Kitasatosporales</taxon>
        <taxon>Streptomycetaceae</taxon>
        <taxon>Streptomyces</taxon>
    </lineage>
</organism>